<dbReference type="SUPFAM" id="SSF48264">
    <property type="entry name" value="Cytochrome P450"/>
    <property type="match status" value="1"/>
</dbReference>
<accession>A0A7X1F6E9</accession>
<reference evidence="3 4" key="1">
    <citation type="submission" date="2020-08" db="EMBL/GenBank/DDBJ databases">
        <title>The genome sequence of Novosphingobium flavum 4Y4.</title>
        <authorList>
            <person name="Liu Y."/>
        </authorList>
    </citation>
    <scope>NUCLEOTIDE SEQUENCE [LARGE SCALE GENOMIC DNA]</scope>
    <source>
        <strain evidence="3 4">4Y4</strain>
    </source>
</reference>
<dbReference type="GO" id="GO:0036199">
    <property type="term" value="F:cholest-4-en-3-one 26-monooxygenase activity"/>
    <property type="evidence" value="ECO:0007669"/>
    <property type="project" value="TreeGrafter"/>
</dbReference>
<keyword evidence="2" id="KW-0479">Metal-binding</keyword>
<organism evidence="3 4">
    <name type="scientific">Novosphingobium aerophilum</name>
    <dbReference type="NCBI Taxonomy" id="2839843"/>
    <lineage>
        <taxon>Bacteria</taxon>
        <taxon>Pseudomonadati</taxon>
        <taxon>Pseudomonadota</taxon>
        <taxon>Alphaproteobacteria</taxon>
        <taxon>Sphingomonadales</taxon>
        <taxon>Sphingomonadaceae</taxon>
        <taxon>Novosphingobium</taxon>
    </lineage>
</organism>
<dbReference type="PRINTS" id="PR00385">
    <property type="entry name" value="P450"/>
</dbReference>
<evidence type="ECO:0000313" key="3">
    <source>
        <dbReference type="EMBL" id="MBC2650924.1"/>
    </source>
</evidence>
<dbReference type="GO" id="GO:0020037">
    <property type="term" value="F:heme binding"/>
    <property type="evidence" value="ECO:0007669"/>
    <property type="project" value="InterPro"/>
</dbReference>
<protein>
    <submittedName>
        <fullName evidence="3">Cytochrome P450</fullName>
    </submittedName>
</protein>
<gene>
    <name evidence="3" type="ORF">H7F49_04345</name>
</gene>
<name>A0A7X1F6E9_9SPHN</name>
<dbReference type="InterPro" id="IPR002397">
    <property type="entry name" value="Cyt_P450_B"/>
</dbReference>
<evidence type="ECO:0000256" key="2">
    <source>
        <dbReference type="RuleBase" id="RU000461"/>
    </source>
</evidence>
<evidence type="ECO:0000256" key="1">
    <source>
        <dbReference type="ARBA" id="ARBA00010617"/>
    </source>
</evidence>
<dbReference type="EMBL" id="JACLAU010000003">
    <property type="protein sequence ID" value="MBC2650924.1"/>
    <property type="molecule type" value="Genomic_DNA"/>
</dbReference>
<dbReference type="InterPro" id="IPR017972">
    <property type="entry name" value="Cyt_P450_CS"/>
</dbReference>
<sequence length="424" mass="47002">MLIERDFFTDPEILLDPYSYFEEVRRLGPIAQVPGKDYLIVTGFAEALAIFLNTTDFSASIALQGAACPLSFTPEGPDISDQLEAHRTEIIGHDLLVNLDDRAHANLRALVNRLFTPSRLKANETFIRRYSAELVDQALGRGSCELIGEIATPFVTMVIADLLGVPADDRQFFMDIIQSAPPPGSLDSAENDFASQADHPMAVMARYFAGYLQERLTSPRQDILSELVHAAYPDGTKPSLADLVNLSTFMFGAGQDTSAKLIGNAMRYLVDEPGLQETVRRDPEQVPAMLEEVLRLEGSSKITARLCRRDTEIAGTKIKAGTRIAIALAAISRDPRRWDDPHRFILNRPRIREHLSFGRGAHTCAGSPLARAEVDILFRDFLQRTSNIDLDEAHHGPRGARQLSFEPSFIVRGLAQLHVSLERA</sequence>
<keyword evidence="2" id="KW-0503">Monooxygenase</keyword>
<proteinExistence type="inferred from homology"/>
<dbReference type="AlphaFoldDB" id="A0A7X1F6E9"/>
<dbReference type="PANTHER" id="PTHR46696">
    <property type="entry name" value="P450, PUTATIVE (EUROFUNG)-RELATED"/>
    <property type="match status" value="1"/>
</dbReference>
<comment type="caution">
    <text evidence="3">The sequence shown here is derived from an EMBL/GenBank/DDBJ whole genome shotgun (WGS) entry which is preliminary data.</text>
</comment>
<keyword evidence="2" id="KW-0349">Heme</keyword>
<dbReference type="GO" id="GO:0006707">
    <property type="term" value="P:cholesterol catabolic process"/>
    <property type="evidence" value="ECO:0007669"/>
    <property type="project" value="TreeGrafter"/>
</dbReference>
<dbReference type="GO" id="GO:0005506">
    <property type="term" value="F:iron ion binding"/>
    <property type="evidence" value="ECO:0007669"/>
    <property type="project" value="InterPro"/>
</dbReference>
<dbReference type="PRINTS" id="PR00359">
    <property type="entry name" value="BP450"/>
</dbReference>
<dbReference type="PANTHER" id="PTHR46696:SF4">
    <property type="entry name" value="BIOTIN BIOSYNTHESIS CYTOCHROME P450"/>
    <property type="match status" value="1"/>
</dbReference>
<dbReference type="RefSeq" id="WP_185682338.1">
    <property type="nucleotide sequence ID" value="NZ_JACLAU010000003.1"/>
</dbReference>
<dbReference type="Gene3D" id="1.10.630.10">
    <property type="entry name" value="Cytochrome P450"/>
    <property type="match status" value="1"/>
</dbReference>
<dbReference type="InterPro" id="IPR001128">
    <property type="entry name" value="Cyt_P450"/>
</dbReference>
<dbReference type="GO" id="GO:0008395">
    <property type="term" value="F:steroid hydroxylase activity"/>
    <property type="evidence" value="ECO:0007669"/>
    <property type="project" value="TreeGrafter"/>
</dbReference>
<dbReference type="InterPro" id="IPR036396">
    <property type="entry name" value="Cyt_P450_sf"/>
</dbReference>
<dbReference type="PROSITE" id="PS00086">
    <property type="entry name" value="CYTOCHROME_P450"/>
    <property type="match status" value="1"/>
</dbReference>
<keyword evidence="4" id="KW-1185">Reference proteome</keyword>
<dbReference type="Proteomes" id="UP000520156">
    <property type="component" value="Unassembled WGS sequence"/>
</dbReference>
<evidence type="ECO:0000313" key="4">
    <source>
        <dbReference type="Proteomes" id="UP000520156"/>
    </source>
</evidence>
<keyword evidence="2" id="KW-0408">Iron</keyword>
<dbReference type="Pfam" id="PF00067">
    <property type="entry name" value="p450"/>
    <property type="match status" value="1"/>
</dbReference>
<comment type="similarity">
    <text evidence="1 2">Belongs to the cytochrome P450 family.</text>
</comment>
<keyword evidence="2" id="KW-0560">Oxidoreductase</keyword>